<dbReference type="EMBL" id="CTRP01000004">
    <property type="protein sequence ID" value="CQR71483.1"/>
    <property type="molecule type" value="Genomic_DNA"/>
</dbReference>
<keyword evidence="5" id="KW-1003">Cell membrane</keyword>
<evidence type="ECO:0000256" key="5">
    <source>
        <dbReference type="ARBA" id="ARBA00022475"/>
    </source>
</evidence>
<keyword evidence="7" id="KW-1005">Bacterial flagellum biogenesis</keyword>
<evidence type="ECO:0000256" key="2">
    <source>
        <dbReference type="ARBA" id="ARBA00010004"/>
    </source>
</evidence>
<evidence type="ECO:0000256" key="1">
    <source>
        <dbReference type="ARBA" id="ARBA00004413"/>
    </source>
</evidence>
<dbReference type="GO" id="GO:0005886">
    <property type="term" value="C:plasma membrane"/>
    <property type="evidence" value="ECO:0007669"/>
    <property type="project" value="UniProtKB-SubCell"/>
</dbReference>
<keyword evidence="11" id="KW-0175">Coiled coil</keyword>
<dbReference type="GO" id="GO:0009288">
    <property type="term" value="C:bacterial-type flagellum"/>
    <property type="evidence" value="ECO:0007669"/>
    <property type="project" value="InterPro"/>
</dbReference>
<dbReference type="Gene3D" id="1.10.287.1700">
    <property type="match status" value="1"/>
</dbReference>
<sequence length="150" mass="17881">MKKFRFRLETLLKFRKMEEEQAQLKLTEASIRLYKEQELLNQLQNNLVVSLDLLSQEQSGSPTIETLKTFGYYIDKIKSEIIHQQEQVANAETYRQECLVVLEAAMKQRKLVDNLREKRLEQYHTELLQEEQKLLDELGTQAFMRNKESE</sequence>
<dbReference type="RefSeq" id="WP_021167579.1">
    <property type="nucleotide sequence ID" value="NZ_CTRP01000004.1"/>
</dbReference>
<protein>
    <recommendedName>
        <fullName evidence="3">Flagellar FliJ protein</fullName>
    </recommendedName>
</protein>
<keyword evidence="12" id="KW-0969">Cilium</keyword>
<evidence type="ECO:0000256" key="6">
    <source>
        <dbReference type="ARBA" id="ARBA00022500"/>
    </source>
</evidence>
<keyword evidence="12" id="KW-0282">Flagellum</keyword>
<evidence type="ECO:0000256" key="10">
    <source>
        <dbReference type="ARBA" id="ARBA00023225"/>
    </source>
</evidence>
<dbReference type="GO" id="GO:0006935">
    <property type="term" value="P:chemotaxis"/>
    <property type="evidence" value="ECO:0007669"/>
    <property type="project" value="UniProtKB-KW"/>
</dbReference>
<dbReference type="GO" id="GO:0015031">
    <property type="term" value="P:protein transport"/>
    <property type="evidence" value="ECO:0007669"/>
    <property type="project" value="UniProtKB-KW"/>
</dbReference>
<organism evidence="12 13">
    <name type="scientific">Sporomusa ovata</name>
    <dbReference type="NCBI Taxonomy" id="2378"/>
    <lineage>
        <taxon>Bacteria</taxon>
        <taxon>Bacillati</taxon>
        <taxon>Bacillota</taxon>
        <taxon>Negativicutes</taxon>
        <taxon>Selenomonadales</taxon>
        <taxon>Sporomusaceae</taxon>
        <taxon>Sporomusa</taxon>
    </lineage>
</organism>
<keyword evidence="10" id="KW-1006">Bacterial flagellum protein export</keyword>
<dbReference type="GO" id="GO:0044781">
    <property type="term" value="P:bacterial-type flagellum organization"/>
    <property type="evidence" value="ECO:0007669"/>
    <property type="project" value="UniProtKB-KW"/>
</dbReference>
<keyword evidence="12" id="KW-0966">Cell projection</keyword>
<keyword evidence="9" id="KW-0472">Membrane</keyword>
<name>A0A0U1KX27_9FIRM</name>
<feature type="coiled-coil region" evidence="11">
    <location>
        <begin position="17"/>
        <end position="46"/>
    </location>
</feature>
<comment type="subcellular location">
    <subcellularLocation>
        <location evidence="1">Cell membrane</location>
        <topology evidence="1">Peripheral membrane protein</topology>
        <orientation evidence="1">Cytoplasmic side</orientation>
    </subcellularLocation>
</comment>
<keyword evidence="6" id="KW-0145">Chemotaxis</keyword>
<keyword evidence="8" id="KW-0653">Protein transport</keyword>
<gene>
    <name evidence="12" type="ORF">SpAn4DRAFT_3988</name>
</gene>
<evidence type="ECO:0000313" key="13">
    <source>
        <dbReference type="Proteomes" id="UP000049855"/>
    </source>
</evidence>
<dbReference type="Proteomes" id="UP000049855">
    <property type="component" value="Unassembled WGS sequence"/>
</dbReference>
<evidence type="ECO:0000256" key="11">
    <source>
        <dbReference type="SAM" id="Coils"/>
    </source>
</evidence>
<dbReference type="InterPro" id="IPR053716">
    <property type="entry name" value="Flag_assembly_chemotaxis_eff"/>
</dbReference>
<dbReference type="Pfam" id="PF02050">
    <property type="entry name" value="FliJ"/>
    <property type="match status" value="1"/>
</dbReference>
<evidence type="ECO:0000256" key="4">
    <source>
        <dbReference type="ARBA" id="ARBA00022448"/>
    </source>
</evidence>
<evidence type="ECO:0000313" key="12">
    <source>
        <dbReference type="EMBL" id="CQR71483.1"/>
    </source>
</evidence>
<dbReference type="GO" id="GO:0071973">
    <property type="term" value="P:bacterial-type flagellum-dependent cell motility"/>
    <property type="evidence" value="ECO:0007669"/>
    <property type="project" value="InterPro"/>
</dbReference>
<accession>A0A0U1KX27</accession>
<evidence type="ECO:0000256" key="8">
    <source>
        <dbReference type="ARBA" id="ARBA00022927"/>
    </source>
</evidence>
<evidence type="ECO:0000256" key="9">
    <source>
        <dbReference type="ARBA" id="ARBA00023136"/>
    </source>
</evidence>
<keyword evidence="13" id="KW-1185">Reference proteome</keyword>
<dbReference type="NCBIfam" id="TIGR02473">
    <property type="entry name" value="flagell_FliJ"/>
    <property type="match status" value="1"/>
</dbReference>
<keyword evidence="4" id="KW-0813">Transport</keyword>
<reference evidence="13" key="1">
    <citation type="submission" date="2015-03" db="EMBL/GenBank/DDBJ databases">
        <authorList>
            <person name="Nijsse Bart"/>
        </authorList>
    </citation>
    <scope>NUCLEOTIDE SEQUENCE [LARGE SCALE GENOMIC DNA]</scope>
</reference>
<evidence type="ECO:0000256" key="3">
    <source>
        <dbReference type="ARBA" id="ARBA00020392"/>
    </source>
</evidence>
<dbReference type="InterPro" id="IPR012823">
    <property type="entry name" value="Flagell_FliJ"/>
</dbReference>
<comment type="similarity">
    <text evidence="2">Belongs to the FliJ family.</text>
</comment>
<dbReference type="AlphaFoldDB" id="A0A0U1KX27"/>
<proteinExistence type="inferred from homology"/>
<evidence type="ECO:0000256" key="7">
    <source>
        <dbReference type="ARBA" id="ARBA00022795"/>
    </source>
</evidence>